<dbReference type="EMBL" id="JARJLG010000164">
    <property type="protein sequence ID" value="KAJ7734025.1"/>
    <property type="molecule type" value="Genomic_DNA"/>
</dbReference>
<feature type="domain" description="Btz" evidence="14">
    <location>
        <begin position="145"/>
        <end position="252"/>
    </location>
</feature>
<evidence type="ECO:0000256" key="9">
    <source>
        <dbReference type="ARBA" id="ARBA00022884"/>
    </source>
</evidence>
<feature type="region of interest" description="Disordered" evidence="13">
    <location>
        <begin position="1"/>
        <end position="78"/>
    </location>
</feature>
<reference evidence="15" key="1">
    <citation type="submission" date="2023-03" db="EMBL/GenBank/DDBJ databases">
        <title>Massive genome expansion in bonnet fungi (Mycena s.s.) driven by repeated elements and novel gene families across ecological guilds.</title>
        <authorList>
            <consortium name="Lawrence Berkeley National Laboratory"/>
            <person name="Harder C.B."/>
            <person name="Miyauchi S."/>
            <person name="Viragh M."/>
            <person name="Kuo A."/>
            <person name="Thoen E."/>
            <person name="Andreopoulos B."/>
            <person name="Lu D."/>
            <person name="Skrede I."/>
            <person name="Drula E."/>
            <person name="Henrissat B."/>
            <person name="Morin E."/>
            <person name="Kohler A."/>
            <person name="Barry K."/>
            <person name="LaButti K."/>
            <person name="Morin E."/>
            <person name="Salamov A."/>
            <person name="Lipzen A."/>
            <person name="Mereny Z."/>
            <person name="Hegedus B."/>
            <person name="Baldrian P."/>
            <person name="Stursova M."/>
            <person name="Weitz H."/>
            <person name="Taylor A."/>
            <person name="Grigoriev I.V."/>
            <person name="Nagy L.G."/>
            <person name="Martin F."/>
            <person name="Kauserud H."/>
        </authorList>
    </citation>
    <scope>NUCLEOTIDE SEQUENCE</scope>
    <source>
        <strain evidence="15">CBHHK188m</strain>
    </source>
</reference>
<proteinExistence type="inferred from homology"/>
<dbReference type="Pfam" id="PF09405">
    <property type="entry name" value="Btz"/>
    <property type="match status" value="1"/>
</dbReference>
<gene>
    <name evidence="15" type="ORF">DFH07DRAFT_989181</name>
</gene>
<dbReference type="GO" id="GO:0008380">
    <property type="term" value="P:RNA splicing"/>
    <property type="evidence" value="ECO:0007669"/>
    <property type="project" value="UniProtKB-KW"/>
</dbReference>
<keyword evidence="12" id="KW-0539">Nucleus</keyword>
<evidence type="ECO:0000256" key="1">
    <source>
        <dbReference type="ARBA" id="ARBA00004123"/>
    </source>
</evidence>
<keyword evidence="8" id="KW-0810">Translation regulation</keyword>
<evidence type="ECO:0000313" key="16">
    <source>
        <dbReference type="Proteomes" id="UP001215280"/>
    </source>
</evidence>
<evidence type="ECO:0000256" key="4">
    <source>
        <dbReference type="ARBA" id="ARBA00022448"/>
    </source>
</evidence>
<keyword evidence="16" id="KW-1185">Reference proteome</keyword>
<comment type="similarity">
    <text evidence="3">Belongs to the CASC3 family.</text>
</comment>
<accession>A0AAD7MVH2</accession>
<evidence type="ECO:0000256" key="6">
    <source>
        <dbReference type="ARBA" id="ARBA00022664"/>
    </source>
</evidence>
<dbReference type="GO" id="GO:0051028">
    <property type="term" value="P:mRNA transport"/>
    <property type="evidence" value="ECO:0007669"/>
    <property type="project" value="UniProtKB-KW"/>
</dbReference>
<dbReference type="GO" id="GO:0003729">
    <property type="term" value="F:mRNA binding"/>
    <property type="evidence" value="ECO:0007669"/>
    <property type="project" value="InterPro"/>
</dbReference>
<comment type="caution">
    <text evidence="15">The sequence shown here is derived from an EMBL/GenBank/DDBJ whole genome shotgun (WGS) entry which is preliminary data.</text>
</comment>
<dbReference type="Proteomes" id="UP001215280">
    <property type="component" value="Unassembled WGS sequence"/>
</dbReference>
<dbReference type="GO" id="GO:0006397">
    <property type="term" value="P:mRNA processing"/>
    <property type="evidence" value="ECO:0007669"/>
    <property type="project" value="UniProtKB-KW"/>
</dbReference>
<evidence type="ECO:0000256" key="13">
    <source>
        <dbReference type="SAM" id="MobiDB-lite"/>
    </source>
</evidence>
<comment type="subcellular location">
    <subcellularLocation>
        <location evidence="2">Cytoplasm</location>
    </subcellularLocation>
    <subcellularLocation>
        <location evidence="1">Nucleus</location>
    </subcellularLocation>
</comment>
<sequence length="769" mass="80792">MPTKRPSRRRGRAPHASESEDEEIVRVATSDSEESQDSLSASDESEEESNSEPVSRHLTPNTSHSPGADEKPPGAPFFAATPAAWADMVDDAAGLPVISFGELDAHAVRKVRMAEPVVPDSEDDEQPVASSSRHSPAPPPPPFVRSQSARQAYQNRLDSDPSFVPVVGEFWGHDDRLLDKDLRSLSGWWRGRWQGRGRGAVFPPRGRGRGGFVNGNPTPHLGDAEPASPMDRPWTHDGFEEMRRREDTRSRPPPPVHATPNLTLTPAWRATAQPPRGGAPMRGGARGTPGRTWFAMKPEHPWTKQHDAFLYLDPALKPRPGQPASLRVRLPGGTATLVRAAPRVPRPAKAVVPADTEEAEYVVRLPRAGKGRAIAPPPPSVPVQAKPKVQANGKAKAQAAADADAFTVKLPPAPASSSAPAPAPNPDPSSSLQPDADGWVRPDAAAAALAAAISSPPSLASPLTLALSPPAPAPHTLPPNGSGPPPGFYPAFAAPFPFPGPGPTNPIDPRFAPPGFPPPPHFGGHTPAPSLSYPQPGFPSTPPPGFGTPPPGFPQLGTPPPPGFGTPPAFVAPLPGGYPLPQGVALDPRGMPFELASGRPVYLPPQVYPYPHQHQHMAMGHGHSMSMGAMGMGMQQPDPSLFAFARPGRVRVEIRAPGASPRAVSSPLSPAKAKAGAELSPAGVEDAKTRLRTGAAAFVPGASVAVAQEYANEGDVEGGGGGGVRGHVRAGQGHVQYDAYGAYVPTQYFYPAYYANGQEGQAQAQEGYY</sequence>
<dbReference type="GO" id="GO:0035145">
    <property type="term" value="C:exon-exon junction complex"/>
    <property type="evidence" value="ECO:0007669"/>
    <property type="project" value="InterPro"/>
</dbReference>
<dbReference type="InterPro" id="IPR018545">
    <property type="entry name" value="Btz_dom"/>
</dbReference>
<feature type="region of interest" description="Disordered" evidence="13">
    <location>
        <begin position="114"/>
        <end position="154"/>
    </location>
</feature>
<dbReference type="GO" id="GO:0005737">
    <property type="term" value="C:cytoplasm"/>
    <property type="evidence" value="ECO:0007669"/>
    <property type="project" value="UniProtKB-SubCell"/>
</dbReference>
<feature type="compositionally biased region" description="Pro residues" evidence="13">
    <location>
        <begin position="470"/>
        <end position="488"/>
    </location>
</feature>
<evidence type="ECO:0000256" key="8">
    <source>
        <dbReference type="ARBA" id="ARBA00022845"/>
    </source>
</evidence>
<keyword evidence="9" id="KW-0694">RNA-binding</keyword>
<evidence type="ECO:0000256" key="12">
    <source>
        <dbReference type="ARBA" id="ARBA00023242"/>
    </source>
</evidence>
<evidence type="ECO:0000259" key="14">
    <source>
        <dbReference type="Pfam" id="PF09405"/>
    </source>
</evidence>
<keyword evidence="7" id="KW-0509">mRNA transport</keyword>
<dbReference type="AlphaFoldDB" id="A0AAD7MVH2"/>
<keyword evidence="4" id="KW-0813">Transport</keyword>
<keyword evidence="5" id="KW-0963">Cytoplasm</keyword>
<feature type="compositionally biased region" description="Pro residues" evidence="13">
    <location>
        <begin position="496"/>
        <end position="521"/>
    </location>
</feature>
<feature type="region of interest" description="Disordered" evidence="13">
    <location>
        <begin position="242"/>
        <end position="289"/>
    </location>
</feature>
<evidence type="ECO:0000256" key="7">
    <source>
        <dbReference type="ARBA" id="ARBA00022816"/>
    </source>
</evidence>
<keyword evidence="10" id="KW-0866">Nonsense-mediated mRNA decay</keyword>
<feature type="region of interest" description="Disordered" evidence="13">
    <location>
        <begin position="370"/>
        <end position="438"/>
    </location>
</feature>
<keyword evidence="11" id="KW-0508">mRNA splicing</keyword>
<evidence type="ECO:0000256" key="2">
    <source>
        <dbReference type="ARBA" id="ARBA00004496"/>
    </source>
</evidence>
<feature type="compositionally biased region" description="Low complexity" evidence="13">
    <location>
        <begin position="382"/>
        <end position="405"/>
    </location>
</feature>
<evidence type="ECO:0000256" key="3">
    <source>
        <dbReference type="ARBA" id="ARBA00009548"/>
    </source>
</evidence>
<evidence type="ECO:0000256" key="10">
    <source>
        <dbReference type="ARBA" id="ARBA00023161"/>
    </source>
</evidence>
<evidence type="ECO:0000313" key="15">
    <source>
        <dbReference type="EMBL" id="KAJ7734025.1"/>
    </source>
</evidence>
<keyword evidence="6" id="KW-0507">mRNA processing</keyword>
<feature type="region of interest" description="Disordered" evidence="13">
    <location>
        <begin position="470"/>
        <end position="561"/>
    </location>
</feature>
<feature type="compositionally biased region" description="Pro residues" evidence="13">
    <location>
        <begin position="536"/>
        <end position="561"/>
    </location>
</feature>
<feature type="compositionally biased region" description="Basic residues" evidence="13">
    <location>
        <begin position="1"/>
        <end position="13"/>
    </location>
</feature>
<dbReference type="GO" id="GO:0000184">
    <property type="term" value="P:nuclear-transcribed mRNA catabolic process, nonsense-mediated decay"/>
    <property type="evidence" value="ECO:0007669"/>
    <property type="project" value="UniProtKB-KW"/>
</dbReference>
<name>A0AAD7MVH2_9AGAR</name>
<dbReference type="GO" id="GO:0006417">
    <property type="term" value="P:regulation of translation"/>
    <property type="evidence" value="ECO:0007669"/>
    <property type="project" value="UniProtKB-KW"/>
</dbReference>
<evidence type="ECO:0000256" key="5">
    <source>
        <dbReference type="ARBA" id="ARBA00022490"/>
    </source>
</evidence>
<protein>
    <recommendedName>
        <fullName evidence="14">Btz domain-containing protein</fullName>
    </recommendedName>
</protein>
<organism evidence="15 16">
    <name type="scientific">Mycena maculata</name>
    <dbReference type="NCBI Taxonomy" id="230809"/>
    <lineage>
        <taxon>Eukaryota</taxon>
        <taxon>Fungi</taxon>
        <taxon>Dikarya</taxon>
        <taxon>Basidiomycota</taxon>
        <taxon>Agaricomycotina</taxon>
        <taxon>Agaricomycetes</taxon>
        <taxon>Agaricomycetidae</taxon>
        <taxon>Agaricales</taxon>
        <taxon>Marasmiineae</taxon>
        <taxon>Mycenaceae</taxon>
        <taxon>Mycena</taxon>
    </lineage>
</organism>
<evidence type="ECO:0000256" key="11">
    <source>
        <dbReference type="ARBA" id="ARBA00023187"/>
    </source>
</evidence>